<dbReference type="EMBL" id="CP001034">
    <property type="protein sequence ID" value="ACB84349.1"/>
    <property type="molecule type" value="Genomic_DNA"/>
</dbReference>
<dbReference type="Proteomes" id="UP000001683">
    <property type="component" value="Chromosome"/>
</dbReference>
<sequence>MNTYAAAFRHLYWGFLFVSLDFRLQGFNVLPDIIGYILFALALGTLASWNENFNSAKPFTYVLIFLSIFTIYEAPAPVGPGVNFSVNPIGAMIGIISLILSLIAVYKVFMGIKALADMQEEFDLSIEAELRWKQFLFLNIATLFGIVLMAIPGLAVLAFIGIFIAGIILTIKIMSFMAKCESQIN</sequence>
<reference evidence="2 3" key="1">
    <citation type="submission" date="2008-04" db="EMBL/GenBank/DDBJ databases">
        <title>Complete sequence of chromosome of Natranaerobius thermophilus JW/NM-WN-LF.</title>
        <authorList>
            <consortium name="US DOE Joint Genome Institute"/>
            <person name="Copeland A."/>
            <person name="Lucas S."/>
            <person name="Lapidus A."/>
            <person name="Glavina del Rio T."/>
            <person name="Dalin E."/>
            <person name="Tice H."/>
            <person name="Bruce D."/>
            <person name="Goodwin L."/>
            <person name="Pitluck S."/>
            <person name="Chertkov O."/>
            <person name="Brettin T."/>
            <person name="Detter J.C."/>
            <person name="Han C."/>
            <person name="Kuske C.R."/>
            <person name="Schmutz J."/>
            <person name="Larimer F."/>
            <person name="Land M."/>
            <person name="Hauser L."/>
            <person name="Kyrpides N."/>
            <person name="Lykidis A."/>
            <person name="Mesbah N.M."/>
            <person name="Wiegel J."/>
        </authorList>
    </citation>
    <scope>NUCLEOTIDE SEQUENCE [LARGE SCALE GENOMIC DNA]</scope>
    <source>
        <strain evidence="3">ATCC BAA-1301 / DSM 18059 / JW/NM-WN-LF</strain>
    </source>
</reference>
<accession>B2A7P7</accession>
<reference evidence="2 3" key="2">
    <citation type="journal article" date="2011" name="J. Bacteriol.">
        <title>Complete genome sequence of the anaerobic, halophilic alkalithermophile Natranaerobius thermophilus JW/NM-WN-LF.</title>
        <authorList>
            <person name="Zhao B."/>
            <person name="Mesbah N.M."/>
            <person name="Dalin E."/>
            <person name="Goodwin L."/>
            <person name="Nolan M."/>
            <person name="Pitluck S."/>
            <person name="Chertkov O."/>
            <person name="Brettin T.S."/>
            <person name="Han J."/>
            <person name="Larimer F.W."/>
            <person name="Land M.L."/>
            <person name="Hauser L."/>
            <person name="Kyrpides N."/>
            <person name="Wiegel J."/>
        </authorList>
    </citation>
    <scope>NUCLEOTIDE SEQUENCE [LARGE SCALE GENOMIC DNA]</scope>
    <source>
        <strain evidence="3">ATCC BAA-1301 / DSM 18059 / JW/NM-WN-LF</strain>
    </source>
</reference>
<dbReference type="RefSeq" id="WP_012447231.1">
    <property type="nucleotide sequence ID" value="NC_010718.1"/>
</dbReference>
<name>B2A7P7_NATTJ</name>
<evidence type="ECO:0000256" key="1">
    <source>
        <dbReference type="SAM" id="Phobius"/>
    </source>
</evidence>
<dbReference type="InParanoid" id="B2A7P7"/>
<dbReference type="AlphaFoldDB" id="B2A7P7"/>
<keyword evidence="3" id="KW-1185">Reference proteome</keyword>
<feature type="transmembrane region" description="Helical" evidence="1">
    <location>
        <begin position="157"/>
        <end position="178"/>
    </location>
</feature>
<feature type="transmembrane region" description="Helical" evidence="1">
    <location>
        <begin position="59"/>
        <end position="77"/>
    </location>
</feature>
<gene>
    <name evidence="2" type="ordered locus">Nther_0760</name>
</gene>
<proteinExistence type="predicted"/>
<feature type="transmembrane region" description="Helical" evidence="1">
    <location>
        <begin position="130"/>
        <end position="151"/>
    </location>
</feature>
<feature type="transmembrane region" description="Helical" evidence="1">
    <location>
        <begin position="89"/>
        <end position="109"/>
    </location>
</feature>
<dbReference type="OrthoDB" id="2596219at2"/>
<feature type="transmembrane region" description="Helical" evidence="1">
    <location>
        <begin position="29"/>
        <end position="47"/>
    </location>
</feature>
<organism evidence="2 3">
    <name type="scientific">Natranaerobius thermophilus (strain ATCC BAA-1301 / DSM 18059 / JW/NM-WN-LF)</name>
    <dbReference type="NCBI Taxonomy" id="457570"/>
    <lineage>
        <taxon>Bacteria</taxon>
        <taxon>Bacillati</taxon>
        <taxon>Bacillota</taxon>
        <taxon>Clostridia</taxon>
        <taxon>Natranaerobiales</taxon>
        <taxon>Natranaerobiaceae</taxon>
        <taxon>Natranaerobius</taxon>
    </lineage>
</organism>
<dbReference type="eggNOG" id="ENOG50336TS">
    <property type="taxonomic scope" value="Bacteria"/>
</dbReference>
<protein>
    <submittedName>
        <fullName evidence="2">Uncharacterized protein</fullName>
    </submittedName>
</protein>
<evidence type="ECO:0000313" key="2">
    <source>
        <dbReference type="EMBL" id="ACB84349.1"/>
    </source>
</evidence>
<keyword evidence="1" id="KW-0472">Membrane</keyword>
<keyword evidence="1" id="KW-1133">Transmembrane helix</keyword>
<evidence type="ECO:0000313" key="3">
    <source>
        <dbReference type="Proteomes" id="UP000001683"/>
    </source>
</evidence>
<keyword evidence="1" id="KW-0812">Transmembrane</keyword>
<dbReference type="KEGG" id="nth:Nther_0760"/>
<dbReference type="HOGENOM" id="CLU_117607_0_0_9"/>